<evidence type="ECO:0000313" key="3">
    <source>
        <dbReference type="Proteomes" id="UP000248745"/>
    </source>
</evidence>
<dbReference type="OrthoDB" id="1099888at2"/>
<proteinExistence type="predicted"/>
<keyword evidence="1" id="KW-0812">Transmembrane</keyword>
<keyword evidence="1" id="KW-0472">Membrane</keyword>
<feature type="transmembrane region" description="Helical" evidence="1">
    <location>
        <begin position="21"/>
        <end position="52"/>
    </location>
</feature>
<keyword evidence="3" id="KW-1185">Reference proteome</keyword>
<dbReference type="InterPro" id="IPR011655">
    <property type="entry name" value="MpPF26"/>
</dbReference>
<dbReference type="EMBL" id="QKTW01000019">
    <property type="protein sequence ID" value="PZF72121.1"/>
    <property type="molecule type" value="Genomic_DNA"/>
</dbReference>
<sequence length="123" mass="13327">MENQHNQTNIFNSSPQPLPNAVAVLILGVISIISACCYGIVGLICGIIAVVLGSKDMRLYRGNPQAYTLSSYNNLQAGRICGIIGLILSVLVMVFFIYIIAAVGIENLQDPEKARMIIQQKFG</sequence>
<accession>A0A2W2AA07</accession>
<dbReference type="AlphaFoldDB" id="A0A2W2AA07"/>
<evidence type="ECO:0008006" key="4">
    <source>
        <dbReference type="Google" id="ProtNLM"/>
    </source>
</evidence>
<dbReference type="Pfam" id="PF07666">
    <property type="entry name" value="MpPF26"/>
    <property type="match status" value="1"/>
</dbReference>
<dbReference type="RefSeq" id="WP_110999634.1">
    <property type="nucleotide sequence ID" value="NZ_QKTW01000019.1"/>
</dbReference>
<evidence type="ECO:0000313" key="2">
    <source>
        <dbReference type="EMBL" id="PZF72121.1"/>
    </source>
</evidence>
<dbReference type="Proteomes" id="UP000248745">
    <property type="component" value="Unassembled WGS sequence"/>
</dbReference>
<evidence type="ECO:0000256" key="1">
    <source>
        <dbReference type="SAM" id="Phobius"/>
    </source>
</evidence>
<feature type="transmembrane region" description="Helical" evidence="1">
    <location>
        <begin position="80"/>
        <end position="105"/>
    </location>
</feature>
<organism evidence="2 3">
    <name type="scientific">Taibaiella soli</name>
    <dbReference type="NCBI Taxonomy" id="1649169"/>
    <lineage>
        <taxon>Bacteria</taxon>
        <taxon>Pseudomonadati</taxon>
        <taxon>Bacteroidota</taxon>
        <taxon>Chitinophagia</taxon>
        <taxon>Chitinophagales</taxon>
        <taxon>Chitinophagaceae</taxon>
        <taxon>Taibaiella</taxon>
    </lineage>
</organism>
<gene>
    <name evidence="2" type="ORF">DN068_14395</name>
</gene>
<keyword evidence="1" id="KW-1133">Transmembrane helix</keyword>
<reference evidence="2 3" key="1">
    <citation type="submission" date="2018-06" db="EMBL/GenBank/DDBJ databases">
        <title>Mucibacter soli gen. nov., sp. nov., a new member of the family Chitinophagaceae producing mucin.</title>
        <authorList>
            <person name="Kim M.-K."/>
            <person name="Park S."/>
            <person name="Kim T.-S."/>
            <person name="Joung Y."/>
            <person name="Han J.-H."/>
            <person name="Kim S.B."/>
        </authorList>
    </citation>
    <scope>NUCLEOTIDE SEQUENCE [LARGE SCALE GENOMIC DNA]</scope>
    <source>
        <strain evidence="2 3">R1-15</strain>
    </source>
</reference>
<comment type="caution">
    <text evidence="2">The sequence shown here is derived from an EMBL/GenBank/DDBJ whole genome shotgun (WGS) entry which is preliminary data.</text>
</comment>
<protein>
    <recommendedName>
        <fullName evidence="4">DUF4190 domain-containing protein</fullName>
    </recommendedName>
</protein>
<dbReference type="NCBIfam" id="NF040945">
    <property type="entry name" value="CCC_membrane"/>
    <property type="match status" value="1"/>
</dbReference>
<name>A0A2W2AA07_9BACT</name>